<evidence type="ECO:0000256" key="4">
    <source>
        <dbReference type="ARBA" id="ARBA00022801"/>
    </source>
</evidence>
<evidence type="ECO:0000313" key="9">
    <source>
        <dbReference type="EMBL" id="TQM00953.1"/>
    </source>
</evidence>
<accession>A0A543CV29</accession>
<sequence>MKRTVVLATAALVVTVPPVAAHAAVKKAKPPLSCETRTFTSTSGAKFNDPEDPGAQMAIMGPIIASIDGAGCGQTVRVAMFSISDGEPGPAFAAALVAAHQRGVIVKVLMDRHSDNATWQSLVAELGNDPRAASFAALCPGGCLSHYTGSYLHAKYYMFSGGGDANKTVTVSSANPSDAQASTAWNSSQTVKGNVAFYDSYVKYFTAMAKGAVNGPGPLSPGYYDTANGVGARKLSPPAYQWPRTRSRSDAWIDLLNKVKAPAEVNIAMFQWTAHGSPGGANYLQLPKKLVSLAGTGVKVHILMTASQVDDSVQAYVTAHPKNIDVHDTSKGQDANGNALHYTHDKYMTISGTYAGVQNAKVVVVGSANWTINASWHNDETDVELTGSAAYDGFLADWQRQYDRCCGTTTLRLKAEQRAEGTAREIPVDPGQVLE</sequence>
<evidence type="ECO:0000313" key="10">
    <source>
        <dbReference type="Proteomes" id="UP000316096"/>
    </source>
</evidence>
<dbReference type="InterPro" id="IPR025202">
    <property type="entry name" value="PLD-like_dom"/>
</dbReference>
<dbReference type="EMBL" id="VFOZ01000001">
    <property type="protein sequence ID" value="TQM00953.1"/>
    <property type="molecule type" value="Genomic_DNA"/>
</dbReference>
<evidence type="ECO:0000259" key="8">
    <source>
        <dbReference type="Pfam" id="PF13091"/>
    </source>
</evidence>
<dbReference type="Proteomes" id="UP000316096">
    <property type="component" value="Unassembled WGS sequence"/>
</dbReference>
<feature type="domain" description="Phospholipase D-like" evidence="8">
    <location>
        <begin position="64"/>
        <end position="207"/>
    </location>
</feature>
<name>A0A543CV29_9ACTN</name>
<dbReference type="Pfam" id="PF13091">
    <property type="entry name" value="PLDc_2"/>
    <property type="match status" value="2"/>
</dbReference>
<feature type="chain" id="PRO_5022211991" description="phospholipase D" evidence="7">
    <location>
        <begin position="24"/>
        <end position="435"/>
    </location>
</feature>
<dbReference type="GO" id="GO:0004630">
    <property type="term" value="F:phospholipase D activity"/>
    <property type="evidence" value="ECO:0007669"/>
    <property type="project" value="UniProtKB-EC"/>
</dbReference>
<comment type="similarity">
    <text evidence="2">Belongs to the phospholipase D family.</text>
</comment>
<evidence type="ECO:0000256" key="6">
    <source>
        <dbReference type="ARBA" id="ARBA00023098"/>
    </source>
</evidence>
<keyword evidence="10" id="KW-1185">Reference proteome</keyword>
<dbReference type="OrthoDB" id="3740959at2"/>
<feature type="domain" description="Phospholipase D-like" evidence="8">
    <location>
        <begin position="285"/>
        <end position="392"/>
    </location>
</feature>
<evidence type="ECO:0000256" key="1">
    <source>
        <dbReference type="ARBA" id="ARBA00000798"/>
    </source>
</evidence>
<dbReference type="AlphaFoldDB" id="A0A543CV29"/>
<organism evidence="9 10">
    <name type="scientific">Actinoallomurus bryophytorum</name>
    <dbReference type="NCBI Taxonomy" id="1490222"/>
    <lineage>
        <taxon>Bacteria</taxon>
        <taxon>Bacillati</taxon>
        <taxon>Actinomycetota</taxon>
        <taxon>Actinomycetes</taxon>
        <taxon>Streptosporangiales</taxon>
        <taxon>Thermomonosporaceae</taxon>
        <taxon>Actinoallomurus</taxon>
    </lineage>
</organism>
<evidence type="ECO:0000256" key="3">
    <source>
        <dbReference type="ARBA" id="ARBA00012027"/>
    </source>
</evidence>
<gene>
    <name evidence="9" type="ORF">FB559_6694</name>
</gene>
<dbReference type="GO" id="GO:0016042">
    <property type="term" value="P:lipid catabolic process"/>
    <property type="evidence" value="ECO:0007669"/>
    <property type="project" value="UniProtKB-KW"/>
</dbReference>
<keyword evidence="6" id="KW-0443">Lipid metabolism</keyword>
<comment type="caution">
    <text evidence="9">The sequence shown here is derived from an EMBL/GenBank/DDBJ whole genome shotgun (WGS) entry which is preliminary data.</text>
</comment>
<dbReference type="Gene3D" id="3.30.870.10">
    <property type="entry name" value="Endonuclease Chain A"/>
    <property type="match status" value="2"/>
</dbReference>
<evidence type="ECO:0000256" key="5">
    <source>
        <dbReference type="ARBA" id="ARBA00022963"/>
    </source>
</evidence>
<proteinExistence type="inferred from homology"/>
<keyword evidence="5" id="KW-0442">Lipid degradation</keyword>
<reference evidence="9 10" key="1">
    <citation type="submission" date="2019-06" db="EMBL/GenBank/DDBJ databases">
        <title>Sequencing the genomes of 1000 actinobacteria strains.</title>
        <authorList>
            <person name="Klenk H.-P."/>
        </authorList>
    </citation>
    <scope>NUCLEOTIDE SEQUENCE [LARGE SCALE GENOMIC DNA]</scope>
    <source>
        <strain evidence="9 10">DSM 102200</strain>
    </source>
</reference>
<feature type="signal peptide" evidence="7">
    <location>
        <begin position="1"/>
        <end position="23"/>
    </location>
</feature>
<dbReference type="SUPFAM" id="SSF56024">
    <property type="entry name" value="Phospholipase D/nuclease"/>
    <property type="match status" value="2"/>
</dbReference>
<evidence type="ECO:0000256" key="2">
    <source>
        <dbReference type="ARBA" id="ARBA00008664"/>
    </source>
</evidence>
<evidence type="ECO:0000256" key="7">
    <source>
        <dbReference type="SAM" id="SignalP"/>
    </source>
</evidence>
<keyword evidence="7" id="KW-0732">Signal</keyword>
<dbReference type="InterPro" id="IPR051406">
    <property type="entry name" value="PLD_domain"/>
</dbReference>
<dbReference type="GO" id="GO:0016891">
    <property type="term" value="F:RNA endonuclease activity producing 5'-phosphomonoesters, hydrolytic mechanism"/>
    <property type="evidence" value="ECO:0007669"/>
    <property type="project" value="TreeGrafter"/>
</dbReference>
<comment type="catalytic activity">
    <reaction evidence="1">
        <text>a 1,2-diacyl-sn-glycero-3-phosphocholine + H2O = a 1,2-diacyl-sn-glycero-3-phosphate + choline + H(+)</text>
        <dbReference type="Rhea" id="RHEA:14445"/>
        <dbReference type="ChEBI" id="CHEBI:15354"/>
        <dbReference type="ChEBI" id="CHEBI:15377"/>
        <dbReference type="ChEBI" id="CHEBI:15378"/>
        <dbReference type="ChEBI" id="CHEBI:57643"/>
        <dbReference type="ChEBI" id="CHEBI:58608"/>
        <dbReference type="EC" id="3.1.4.4"/>
    </reaction>
</comment>
<protein>
    <recommendedName>
        <fullName evidence="3">phospholipase D</fullName>
        <ecNumber evidence="3">3.1.4.4</ecNumber>
    </recommendedName>
</protein>
<dbReference type="CDD" id="cd00138">
    <property type="entry name" value="PLDc_SF"/>
    <property type="match status" value="1"/>
</dbReference>
<keyword evidence="4" id="KW-0378">Hydrolase</keyword>
<dbReference type="EC" id="3.1.4.4" evidence="3"/>
<dbReference type="PANTHER" id="PTHR43856">
    <property type="entry name" value="CARDIOLIPIN HYDROLASE"/>
    <property type="match status" value="1"/>
</dbReference>
<dbReference type="PANTHER" id="PTHR43856:SF1">
    <property type="entry name" value="MITOCHONDRIAL CARDIOLIPIN HYDROLASE"/>
    <property type="match status" value="1"/>
</dbReference>
<dbReference type="RefSeq" id="WP_141960845.1">
    <property type="nucleotide sequence ID" value="NZ_VFOZ01000001.1"/>
</dbReference>